<name>A0A2S6HFW5_9FIRM</name>
<gene>
    <name evidence="1" type="ORF">BXY41_11851</name>
</gene>
<dbReference type="Pfam" id="PF12997">
    <property type="entry name" value="DUF3881"/>
    <property type="match status" value="1"/>
</dbReference>
<sequence>MHKFLRTIGFSLYEKDREIDKLLDKLCEDLSDVKRIQIDEESNLCEIRREVAPGMGIAIYGEMDRDGKFQRMYYYPYLKSSDITSEVSCSIQRHTERETYAGLLDEYKVGISLIFYIDNSFECRERIIDHHSMDTSYSCLTGLAVSGKVLLPIQKSDKQREKARVAAKDRNNLLEAAKNGDEDAMETLTIEDIDLYSQASRRVMKEDLYSIIDSCFMPCGVECDQYSVIGEIIKIDEMKNHITEEEVYDFTLECSDLIFHVCIAKKDLTGTPEVGRRFKGQIWMQGTVKFKESEE</sequence>
<dbReference type="Proteomes" id="UP000237749">
    <property type="component" value="Unassembled WGS sequence"/>
</dbReference>
<proteinExistence type="predicted"/>
<reference evidence="1 2" key="1">
    <citation type="submission" date="2018-02" db="EMBL/GenBank/DDBJ databases">
        <title>Genomic Encyclopedia of Archaeal and Bacterial Type Strains, Phase II (KMG-II): from individual species to whole genera.</title>
        <authorList>
            <person name="Goeker M."/>
        </authorList>
    </citation>
    <scope>NUCLEOTIDE SEQUENCE [LARGE SCALE GENOMIC DNA]</scope>
    <source>
        <strain evidence="1 2">DSM 3808</strain>
    </source>
</reference>
<protein>
    <submittedName>
        <fullName evidence="1">Uncharacterized protein DUF3881</fullName>
    </submittedName>
</protein>
<keyword evidence="2" id="KW-1185">Reference proteome</keyword>
<accession>A0A2S6HFW5</accession>
<dbReference type="RefSeq" id="WP_104439554.1">
    <property type="nucleotide sequence ID" value="NZ_PTJA01000018.1"/>
</dbReference>
<dbReference type="EMBL" id="PTJA01000018">
    <property type="protein sequence ID" value="PPK76362.1"/>
    <property type="molecule type" value="Genomic_DNA"/>
</dbReference>
<dbReference type="OrthoDB" id="9774037at2"/>
<dbReference type="InterPro" id="IPR024541">
    <property type="entry name" value="DUF3881"/>
</dbReference>
<evidence type="ECO:0000313" key="2">
    <source>
        <dbReference type="Proteomes" id="UP000237749"/>
    </source>
</evidence>
<organism evidence="1 2">
    <name type="scientific">Lacrimispora xylanisolvens</name>
    <dbReference type="NCBI Taxonomy" id="384636"/>
    <lineage>
        <taxon>Bacteria</taxon>
        <taxon>Bacillati</taxon>
        <taxon>Bacillota</taxon>
        <taxon>Clostridia</taxon>
        <taxon>Lachnospirales</taxon>
        <taxon>Lachnospiraceae</taxon>
        <taxon>Lacrimispora</taxon>
    </lineage>
</organism>
<comment type="caution">
    <text evidence="1">The sequence shown here is derived from an EMBL/GenBank/DDBJ whole genome shotgun (WGS) entry which is preliminary data.</text>
</comment>
<dbReference type="AlphaFoldDB" id="A0A2S6HFW5"/>
<evidence type="ECO:0000313" key="1">
    <source>
        <dbReference type="EMBL" id="PPK76362.1"/>
    </source>
</evidence>